<dbReference type="AlphaFoldDB" id="A0AAD5G6E3"/>
<evidence type="ECO:0000313" key="2">
    <source>
        <dbReference type="EMBL" id="KAI7730284.1"/>
    </source>
</evidence>
<keyword evidence="3" id="KW-1185">Reference proteome</keyword>
<dbReference type="Proteomes" id="UP001206925">
    <property type="component" value="Unassembled WGS sequence"/>
</dbReference>
<accession>A0AAD5G6E3</accession>
<dbReference type="EMBL" id="JAMZMK010010818">
    <property type="protein sequence ID" value="KAI7730284.1"/>
    <property type="molecule type" value="Genomic_DNA"/>
</dbReference>
<dbReference type="PANTHER" id="PTHR34194">
    <property type="entry name" value="F14J8.16 PROTEIN"/>
    <property type="match status" value="1"/>
</dbReference>
<feature type="region of interest" description="Disordered" evidence="1">
    <location>
        <begin position="141"/>
        <end position="192"/>
    </location>
</feature>
<organism evidence="2 3">
    <name type="scientific">Ambrosia artemisiifolia</name>
    <name type="common">Common ragweed</name>
    <dbReference type="NCBI Taxonomy" id="4212"/>
    <lineage>
        <taxon>Eukaryota</taxon>
        <taxon>Viridiplantae</taxon>
        <taxon>Streptophyta</taxon>
        <taxon>Embryophyta</taxon>
        <taxon>Tracheophyta</taxon>
        <taxon>Spermatophyta</taxon>
        <taxon>Magnoliopsida</taxon>
        <taxon>eudicotyledons</taxon>
        <taxon>Gunneridae</taxon>
        <taxon>Pentapetalae</taxon>
        <taxon>asterids</taxon>
        <taxon>campanulids</taxon>
        <taxon>Asterales</taxon>
        <taxon>Asteraceae</taxon>
        <taxon>Asteroideae</taxon>
        <taxon>Heliantheae alliance</taxon>
        <taxon>Heliantheae</taxon>
        <taxon>Ambrosia</taxon>
    </lineage>
</organism>
<name>A0AAD5G6E3_AMBAR</name>
<feature type="non-terminal residue" evidence="2">
    <location>
        <position position="1"/>
    </location>
</feature>
<evidence type="ECO:0000313" key="3">
    <source>
        <dbReference type="Proteomes" id="UP001206925"/>
    </source>
</evidence>
<feature type="compositionally biased region" description="Basic and acidic residues" evidence="1">
    <location>
        <begin position="179"/>
        <end position="191"/>
    </location>
</feature>
<sequence>TCKTYARQLKKQGFDFRNCDFGSNKPCSRKLNDLLRCPDVDNDYAWFLNISIKESDEQIKHVILEDQNDYESENENENNNEQVDENNKDPEYCLFLENLTEHGKSYKLKISQDDEEPRFLYYEEQDNSNWCDDLQTCIDDSGDETTVSEDMQIEQKAKRRRNETSGRISTKKEVSKRKKVDDQKTISEHPQDQGMTLDPWYTMFMNSAYSAVKCNAVKSIAVKIEPEEYENNVTVTASYSDSDVVILDNVRKVNCSEVNNKQLVLAEKEPSLKEKLMYILKHPYNEEEYKELSEYIEQEKPVCQLKPLRNGRTRAFAEAGRNISLLNYGPQIFQEKLKAAKKDRPRALNLLRMFRFWLEHIPSKDAFQPWKDDNFLKVQPSK</sequence>
<reference evidence="2" key="1">
    <citation type="submission" date="2022-06" db="EMBL/GenBank/DDBJ databases">
        <title>Uncovering the hologenomic basis of an extraordinary plant invasion.</title>
        <authorList>
            <person name="Bieker V.C."/>
            <person name="Martin M.D."/>
            <person name="Gilbert T."/>
            <person name="Hodgins K."/>
            <person name="Battlay P."/>
            <person name="Petersen B."/>
            <person name="Wilson J."/>
        </authorList>
    </citation>
    <scope>NUCLEOTIDE SEQUENCE</scope>
    <source>
        <strain evidence="2">AA19_3_7</strain>
        <tissue evidence="2">Leaf</tissue>
    </source>
</reference>
<feature type="region of interest" description="Disordered" evidence="1">
    <location>
        <begin position="67"/>
        <end position="87"/>
    </location>
</feature>
<feature type="compositionally biased region" description="Acidic residues" evidence="1">
    <location>
        <begin position="67"/>
        <end position="84"/>
    </location>
</feature>
<comment type="caution">
    <text evidence="2">The sequence shown here is derived from an EMBL/GenBank/DDBJ whole genome shotgun (WGS) entry which is preliminary data.</text>
</comment>
<dbReference type="PANTHER" id="PTHR34194:SF2">
    <property type="entry name" value="F14J8.16 PROTEIN"/>
    <property type="match status" value="1"/>
</dbReference>
<proteinExistence type="predicted"/>
<gene>
    <name evidence="2" type="ORF">M8C21_003026</name>
</gene>
<evidence type="ECO:0000256" key="1">
    <source>
        <dbReference type="SAM" id="MobiDB-lite"/>
    </source>
</evidence>
<protein>
    <submittedName>
        <fullName evidence="2">Uncharacterized protein</fullName>
    </submittedName>
</protein>